<accession>A0A0M0LG11</accession>
<evidence type="ECO:0000259" key="13">
    <source>
        <dbReference type="PROSITE" id="PS51464"/>
    </source>
</evidence>
<comment type="caution">
    <text evidence="14">The sequence shown here is derived from an EMBL/GenBank/DDBJ whole genome shotgun (WGS) entry which is preliminary data.</text>
</comment>
<keyword evidence="3 12" id="KW-0119">Carbohydrate metabolism</keyword>
<dbReference type="PROSITE" id="PS51464">
    <property type="entry name" value="SIS"/>
    <property type="match status" value="1"/>
</dbReference>
<comment type="pathway">
    <text evidence="5">Amino-sugar metabolism; 1,6-anhydro-N-acetylmuramate degradation.</text>
</comment>
<protein>
    <recommendedName>
        <fullName evidence="9 12">N-acetylmuramic acid 6-phosphate etherase</fullName>
        <shortName evidence="12">MurNAc-6-P etherase</shortName>
        <ecNumber evidence="8 12">4.2.1.126</ecNumber>
    </recommendedName>
    <alternativeName>
        <fullName evidence="11 12">N-acetylmuramic acid 6-phosphate hydrolase</fullName>
    </alternativeName>
    <alternativeName>
        <fullName evidence="10 12">N-acetylmuramic acid 6-phosphate lyase</fullName>
    </alternativeName>
</protein>
<dbReference type="GO" id="GO:0097367">
    <property type="term" value="F:carbohydrate derivative binding"/>
    <property type="evidence" value="ECO:0007669"/>
    <property type="project" value="InterPro"/>
</dbReference>
<dbReference type="GO" id="GO:0097173">
    <property type="term" value="P:N-acetylmuramic acid catabolic process"/>
    <property type="evidence" value="ECO:0007669"/>
    <property type="project" value="UniProtKB-UniPathway"/>
</dbReference>
<comment type="catalytic activity">
    <reaction evidence="4 12">
        <text>N-acetyl-D-muramate 6-phosphate + H2O = N-acetyl-D-glucosamine 6-phosphate + (R)-lactate</text>
        <dbReference type="Rhea" id="RHEA:26410"/>
        <dbReference type="ChEBI" id="CHEBI:15377"/>
        <dbReference type="ChEBI" id="CHEBI:16004"/>
        <dbReference type="ChEBI" id="CHEBI:57513"/>
        <dbReference type="ChEBI" id="CHEBI:58722"/>
        <dbReference type="EC" id="4.2.1.126"/>
    </reaction>
</comment>
<dbReference type="GeneID" id="301137761"/>
<evidence type="ECO:0000256" key="1">
    <source>
        <dbReference type="ARBA" id="ARBA00011738"/>
    </source>
</evidence>
<dbReference type="HAMAP" id="MF_00068">
    <property type="entry name" value="MurQ"/>
    <property type="match status" value="1"/>
</dbReference>
<evidence type="ECO:0000256" key="12">
    <source>
        <dbReference type="HAMAP-Rule" id="MF_00068"/>
    </source>
</evidence>
<evidence type="ECO:0000256" key="6">
    <source>
        <dbReference type="ARBA" id="ARBA00060672"/>
    </source>
</evidence>
<evidence type="ECO:0000256" key="11">
    <source>
        <dbReference type="ARBA" id="ARBA00084049"/>
    </source>
</evidence>
<dbReference type="InterPro" id="IPR046348">
    <property type="entry name" value="SIS_dom_sf"/>
</dbReference>
<dbReference type="NCBIfam" id="TIGR00274">
    <property type="entry name" value="N-acetylmuramic acid 6-phosphate etherase"/>
    <property type="match status" value="1"/>
</dbReference>
<evidence type="ECO:0000313" key="15">
    <source>
        <dbReference type="Proteomes" id="UP000036867"/>
    </source>
</evidence>
<evidence type="ECO:0000256" key="9">
    <source>
        <dbReference type="ARBA" id="ARBA00070061"/>
    </source>
</evidence>
<proteinExistence type="inferred from homology"/>
<dbReference type="Pfam" id="PF22645">
    <property type="entry name" value="GKRP_SIS_N"/>
    <property type="match status" value="1"/>
</dbReference>
<dbReference type="GO" id="GO:0016835">
    <property type="term" value="F:carbon-oxygen lyase activity"/>
    <property type="evidence" value="ECO:0007669"/>
    <property type="project" value="UniProtKB-UniRule"/>
</dbReference>
<comment type="pathway">
    <text evidence="6">Cell wall biogenesis.</text>
</comment>
<dbReference type="Pfam" id="PF20741">
    <property type="entry name" value="GKRP-like_C"/>
    <property type="match status" value="1"/>
</dbReference>
<dbReference type="NCBIfam" id="NF003915">
    <property type="entry name" value="PRK05441.1"/>
    <property type="match status" value="1"/>
</dbReference>
<sequence>MEREAKLQTEAHHRETGNLDLMSVSEIIKLMNQDDLKIPLAIEKVLPKIEKTIKVVYHSLETGGRLFYVGAGTSGRIGLLDAVECPPTFSTSPEVVQAILAGGIDAVVLAVEGAEDDEQWGQSSLKEHGLTERDVVIGIAASGSTPFVKGALVYARSVGAKTMSLTSNLNSIISECADIAIEVDTGPEILTGSTRLKAASAHKMVLNMISTATMVQLGKVYKNLMVDVHASNNKLKERAKRIVCEATEVTYEQAEQVLAKTGYEVKPAIVMLLTQSTLDESKQLLANSKGHVRAAIQLKNI</sequence>
<reference evidence="15" key="1">
    <citation type="submission" date="2015-08" db="EMBL/GenBank/DDBJ databases">
        <title>Fjat-10028 dsm 16317.</title>
        <authorList>
            <person name="Liu B."/>
            <person name="Wang J."/>
            <person name="Zhu Y."/>
            <person name="Liu G."/>
            <person name="Chen Q."/>
            <person name="Chen Z."/>
            <person name="Lan J."/>
            <person name="Che J."/>
            <person name="Ge C."/>
            <person name="Shi H."/>
            <person name="Pan Z."/>
            <person name="Liu X."/>
        </authorList>
    </citation>
    <scope>NUCLEOTIDE SEQUENCE [LARGE SCALE GENOMIC DNA]</scope>
    <source>
        <strain evidence="15">DSM 16317</strain>
    </source>
</reference>
<dbReference type="GO" id="GO:0046348">
    <property type="term" value="P:amino sugar catabolic process"/>
    <property type="evidence" value="ECO:0007669"/>
    <property type="project" value="InterPro"/>
</dbReference>
<evidence type="ECO:0000256" key="3">
    <source>
        <dbReference type="ARBA" id="ARBA00023277"/>
    </source>
</evidence>
<dbReference type="PANTHER" id="PTHR10088">
    <property type="entry name" value="GLUCOKINASE REGULATORY PROTEIN"/>
    <property type="match status" value="1"/>
</dbReference>
<feature type="domain" description="SIS" evidence="13">
    <location>
        <begin position="56"/>
        <end position="219"/>
    </location>
</feature>
<dbReference type="NCBIfam" id="NF009222">
    <property type="entry name" value="PRK12570.1"/>
    <property type="match status" value="1"/>
</dbReference>
<dbReference type="EMBL" id="LILB01000005">
    <property type="protein sequence ID" value="KOO49969.1"/>
    <property type="molecule type" value="Genomic_DNA"/>
</dbReference>
<dbReference type="CDD" id="cd05007">
    <property type="entry name" value="SIS_Etherase"/>
    <property type="match status" value="1"/>
</dbReference>
<dbReference type="UniPathway" id="UPA00342"/>
<dbReference type="GO" id="GO:0009254">
    <property type="term" value="P:peptidoglycan turnover"/>
    <property type="evidence" value="ECO:0007669"/>
    <property type="project" value="TreeGrafter"/>
</dbReference>
<comment type="subunit">
    <text evidence="1 12">Homodimer.</text>
</comment>
<dbReference type="PROSITE" id="PS50012">
    <property type="entry name" value="RCC1_3"/>
    <property type="match status" value="1"/>
</dbReference>
<comment type="similarity">
    <text evidence="7 12">Belongs to the GCKR-like family. MurNAc-6-P etherase subfamily.</text>
</comment>
<dbReference type="FunFam" id="1.10.8.1080:FF:000001">
    <property type="entry name" value="N-acetylmuramic acid 6-phosphate etherase"/>
    <property type="match status" value="1"/>
</dbReference>
<dbReference type="PROSITE" id="PS01272">
    <property type="entry name" value="GCKR"/>
    <property type="match status" value="1"/>
</dbReference>
<dbReference type="PANTHER" id="PTHR10088:SF4">
    <property type="entry name" value="GLUCOKINASE REGULATORY PROTEIN"/>
    <property type="match status" value="1"/>
</dbReference>
<dbReference type="InterPro" id="IPR005488">
    <property type="entry name" value="Etherase_MurQ"/>
</dbReference>
<comment type="pathway">
    <text evidence="12">Amino-sugar metabolism; N-acetylmuramate degradation.</text>
</comment>
<evidence type="ECO:0000313" key="14">
    <source>
        <dbReference type="EMBL" id="KOO49969.1"/>
    </source>
</evidence>
<evidence type="ECO:0000256" key="2">
    <source>
        <dbReference type="ARBA" id="ARBA00023239"/>
    </source>
</evidence>
<evidence type="ECO:0000256" key="4">
    <source>
        <dbReference type="ARBA" id="ARBA00051747"/>
    </source>
</evidence>
<evidence type="ECO:0000256" key="5">
    <source>
        <dbReference type="ARBA" id="ARBA00060595"/>
    </source>
</evidence>
<feature type="active site" description="Proton donor" evidence="12">
    <location>
        <position position="84"/>
    </location>
</feature>
<dbReference type="InterPro" id="IPR001347">
    <property type="entry name" value="SIS_dom"/>
</dbReference>
<dbReference type="InterPro" id="IPR040190">
    <property type="entry name" value="MURQ/GCKR"/>
</dbReference>
<dbReference type="InterPro" id="IPR005486">
    <property type="entry name" value="Glucokinase_regulatory_CS"/>
</dbReference>
<dbReference type="Gene3D" id="3.40.50.10490">
    <property type="entry name" value="Glucose-6-phosphate isomerase like protein, domain 1"/>
    <property type="match status" value="1"/>
</dbReference>
<dbReference type="STRING" id="263475.AMD00_16845"/>
<dbReference type="PATRIC" id="fig|263475.3.peg.4662"/>
<evidence type="ECO:0000256" key="7">
    <source>
        <dbReference type="ARBA" id="ARBA00061234"/>
    </source>
</evidence>
<organism evidence="14 15">
    <name type="scientific">Viridibacillus arvi</name>
    <dbReference type="NCBI Taxonomy" id="263475"/>
    <lineage>
        <taxon>Bacteria</taxon>
        <taxon>Bacillati</taxon>
        <taxon>Bacillota</taxon>
        <taxon>Bacilli</taxon>
        <taxon>Bacillales</taxon>
        <taxon>Caryophanaceae</taxon>
        <taxon>Viridibacillus</taxon>
    </lineage>
</organism>
<keyword evidence="15" id="KW-1185">Reference proteome</keyword>
<feature type="active site" evidence="12">
    <location>
        <position position="115"/>
    </location>
</feature>
<evidence type="ECO:0000256" key="8">
    <source>
        <dbReference type="ARBA" id="ARBA00067056"/>
    </source>
</evidence>
<dbReference type="FunFam" id="3.40.50.10490:FF:000014">
    <property type="entry name" value="N-acetylmuramic acid 6-phosphate etherase"/>
    <property type="match status" value="1"/>
</dbReference>
<dbReference type="Proteomes" id="UP000036867">
    <property type="component" value="Unassembled WGS sequence"/>
</dbReference>
<keyword evidence="2 12" id="KW-0456">Lyase</keyword>
<dbReference type="GO" id="GO:0016803">
    <property type="term" value="F:ether hydrolase activity"/>
    <property type="evidence" value="ECO:0007669"/>
    <property type="project" value="TreeGrafter"/>
</dbReference>
<dbReference type="EC" id="4.2.1.126" evidence="8 12"/>
<name>A0A0M0LG11_9BACL</name>
<dbReference type="OrthoDB" id="9813395at2"/>
<dbReference type="AlphaFoldDB" id="A0A0M0LG11"/>
<dbReference type="RefSeq" id="WP_053418150.1">
    <property type="nucleotide sequence ID" value="NZ_LILB01000005.1"/>
</dbReference>
<evidence type="ECO:0000256" key="10">
    <source>
        <dbReference type="ARBA" id="ARBA00077905"/>
    </source>
</evidence>
<gene>
    <name evidence="12 14" type="primary">murQ</name>
    <name evidence="14" type="ORF">AMD00_16845</name>
</gene>
<dbReference type="SUPFAM" id="SSF53697">
    <property type="entry name" value="SIS domain"/>
    <property type="match status" value="1"/>
</dbReference>
<comment type="function">
    <text evidence="12">Specifically catalyzes the cleavage of the D-lactyl ether substituent of MurNAc 6-phosphate, producing GlcNAc 6-phosphate and D-lactate.</text>
</comment>
<dbReference type="Gene3D" id="1.10.8.1080">
    <property type="match status" value="1"/>
</dbReference>
<dbReference type="InterPro" id="IPR000408">
    <property type="entry name" value="Reg_chr_condens"/>
</dbReference>
<comment type="miscellaneous">
    <text evidence="12">A lyase-type mechanism (elimination/hydration) is suggested for the cleavage of the lactyl ether bond of MurNAc 6-phosphate, with the formation of an alpha,beta-unsaturated aldehyde intermediate with (E)-stereochemistry, followed by the syn addition of water to give product.</text>
</comment>